<feature type="transmembrane region" description="Helical" evidence="2">
    <location>
        <begin position="33"/>
        <end position="57"/>
    </location>
</feature>
<sequence>MALFPLTILLSATLLFLVQPMLARWLLPQFGGGAQVWAACLLLFQTLLLAGYAYAHLLTRFANLKQQRGLHALLVLVALGSLLGLTHPSGSAATAYPLLNILWLLTCTVGLPYFVLAATGPLLQYWFASVFPLKSPYRLYALSNLGSFAGLLLYPFLVEPYLALDLQRQSWAMGFVLFSLSMSLLLWRSLQGRKAGAVAPLQLRGQPYRYWLALAAAGVVLLLAVTQQITQNIPPVPFLWVIPLALYLLSFTLVFNRDSWYQRSVWLYLFAICLLMALLLYFLGRQFDLYSQLLLYLLLLFSGCMLCHGELARSKPAHGALTAFYLVLAAGGMLGGVLVNLLAPVIFTKYWEFPLVLLAILWLVTLVNWRQQARWQTALALCSGVLFMGVFWSAESWLGQHDVSKSRNFYGSLTVRDANVAGQWQRQLIDGTTSHGAQYLAVEQAQQPLSYYRAGTGVALALQHFLPADPSRTAAQLQGRKVGLVGLGAGALAAYGQAGDDYQFYEINPAVISAAQQHFSYLANSAAKPQVILGDARQVLAEQWQNSGSQQFDLLVLDAFSSDAIPVHLLTAEAMALYWQHLMPDGVLLVHISNNYLDLSSVLRNHAAQLGLQALFLPTAADAQNPAATEWVLLSRNQRFLAQAIIQQHAKNWPRPLRPAVYWTDQRSNLFSVLK</sequence>
<evidence type="ECO:0000256" key="2">
    <source>
        <dbReference type="SAM" id="Phobius"/>
    </source>
</evidence>
<dbReference type="InterPro" id="IPR029063">
    <property type="entry name" value="SAM-dependent_MTases_sf"/>
</dbReference>
<feature type="transmembrane region" description="Helical" evidence="2">
    <location>
        <begin position="139"/>
        <end position="157"/>
    </location>
</feature>
<keyword evidence="2" id="KW-0472">Membrane</keyword>
<keyword evidence="2" id="KW-1133">Transmembrane helix</keyword>
<dbReference type="Gene3D" id="3.40.50.150">
    <property type="entry name" value="Vaccinia Virus protein VP39"/>
    <property type="match status" value="1"/>
</dbReference>
<feature type="transmembrane region" description="Helical" evidence="2">
    <location>
        <begin position="208"/>
        <end position="226"/>
    </location>
</feature>
<feature type="transmembrane region" description="Helical" evidence="2">
    <location>
        <begin position="69"/>
        <end position="89"/>
    </location>
</feature>
<dbReference type="NCBIfam" id="NF037959">
    <property type="entry name" value="MFS_SpdSyn"/>
    <property type="match status" value="1"/>
</dbReference>
<feature type="transmembrane region" description="Helical" evidence="2">
    <location>
        <begin position="323"/>
        <end position="347"/>
    </location>
</feature>
<feature type="transmembrane region" description="Helical" evidence="2">
    <location>
        <begin position="169"/>
        <end position="187"/>
    </location>
</feature>
<gene>
    <name evidence="3" type="ORF">JAO78_015515</name>
</gene>
<proteinExistence type="predicted"/>
<keyword evidence="4" id="KW-1185">Reference proteome</keyword>
<dbReference type="PANTHER" id="PTHR43317:SF1">
    <property type="entry name" value="THERMOSPERMINE SYNTHASE ACAULIS5"/>
    <property type="match status" value="1"/>
</dbReference>
<evidence type="ECO:0000313" key="4">
    <source>
        <dbReference type="Proteomes" id="UP000633814"/>
    </source>
</evidence>
<organism evidence="3 4">
    <name type="scientific">Alishewanella maricola</name>
    <dbReference type="NCBI Taxonomy" id="2795740"/>
    <lineage>
        <taxon>Bacteria</taxon>
        <taxon>Pseudomonadati</taxon>
        <taxon>Pseudomonadota</taxon>
        <taxon>Gammaproteobacteria</taxon>
        <taxon>Alteromonadales</taxon>
        <taxon>Alteromonadaceae</taxon>
        <taxon>Alishewanella</taxon>
    </lineage>
</organism>
<feature type="transmembrane region" description="Helical" evidence="2">
    <location>
        <begin position="378"/>
        <end position="398"/>
    </location>
</feature>
<accession>A0ABS8C7A1</accession>
<name>A0ABS8C7A1_9ALTE</name>
<feature type="transmembrane region" description="Helical" evidence="2">
    <location>
        <begin position="265"/>
        <end position="283"/>
    </location>
</feature>
<dbReference type="PANTHER" id="PTHR43317">
    <property type="entry name" value="THERMOSPERMINE SYNTHASE ACAULIS5"/>
    <property type="match status" value="1"/>
</dbReference>
<dbReference type="SUPFAM" id="SSF53335">
    <property type="entry name" value="S-adenosyl-L-methionine-dependent methyltransferases"/>
    <property type="match status" value="1"/>
</dbReference>
<feature type="transmembrane region" description="Helical" evidence="2">
    <location>
        <begin position="289"/>
        <end position="311"/>
    </location>
</feature>
<evidence type="ECO:0000256" key="1">
    <source>
        <dbReference type="ARBA" id="ARBA00023115"/>
    </source>
</evidence>
<comment type="caution">
    <text evidence="3">The sequence shown here is derived from an EMBL/GenBank/DDBJ whole genome shotgun (WGS) entry which is preliminary data.</text>
</comment>
<reference evidence="3 4" key="1">
    <citation type="submission" date="2021-10" db="EMBL/GenBank/DDBJ databases">
        <title>Alishewanella koreense sp. nov. isolated from seawater of southwestern coast in South Korea and the proposal for the reclassification of Rheinheimera perlucida and Rheinheimera tuosuensis as Arsukibacterium perlucida and Arsukibacterium tuosuensis.</title>
        <authorList>
            <person name="Kim K.H."/>
            <person name="Ruan W."/>
            <person name="Kim K.R."/>
            <person name="Baek J.H."/>
            <person name="Jeon C.O."/>
        </authorList>
    </citation>
    <scope>NUCLEOTIDE SEQUENCE [LARGE SCALE GENOMIC DNA]</scope>
    <source>
        <strain evidence="3 4">16-MA</strain>
    </source>
</reference>
<dbReference type="EMBL" id="JAEINI020000017">
    <property type="protein sequence ID" value="MCB5228218.1"/>
    <property type="molecule type" value="Genomic_DNA"/>
</dbReference>
<evidence type="ECO:0000313" key="3">
    <source>
        <dbReference type="EMBL" id="MCB5228218.1"/>
    </source>
</evidence>
<dbReference type="RefSeq" id="WP_226752282.1">
    <property type="nucleotide sequence ID" value="NZ_JAEINI020000017.1"/>
</dbReference>
<dbReference type="Proteomes" id="UP000633814">
    <property type="component" value="Unassembled WGS sequence"/>
</dbReference>
<feature type="transmembrane region" description="Helical" evidence="2">
    <location>
        <begin position="101"/>
        <end position="127"/>
    </location>
</feature>
<feature type="transmembrane region" description="Helical" evidence="2">
    <location>
        <begin position="238"/>
        <end position="256"/>
    </location>
</feature>
<keyword evidence="1" id="KW-0620">Polyamine biosynthesis</keyword>
<feature type="transmembrane region" description="Helical" evidence="2">
    <location>
        <begin position="353"/>
        <end position="369"/>
    </location>
</feature>
<protein>
    <submittedName>
        <fullName evidence="3">Fused MFS/spermidine synthase</fullName>
    </submittedName>
</protein>
<keyword evidence="2" id="KW-0812">Transmembrane</keyword>